<dbReference type="EMBL" id="MAPZ01000010">
    <property type="protein sequence ID" value="OBY11991.1"/>
    <property type="molecule type" value="Genomic_DNA"/>
</dbReference>
<evidence type="ECO:0000313" key="2">
    <source>
        <dbReference type="Proteomes" id="UP000092714"/>
    </source>
</evidence>
<keyword evidence="2" id="KW-1185">Reference proteome</keyword>
<reference evidence="1 2" key="1">
    <citation type="submission" date="2016-06" db="EMBL/GenBank/DDBJ databases">
        <authorList>
            <person name="Kjaerup R.B."/>
            <person name="Dalgaard T.S."/>
            <person name="Juul-Madsen H.R."/>
        </authorList>
    </citation>
    <scope>NUCLEOTIDE SEQUENCE [LARGE SCALE GENOMIC DNA]</scope>
    <source>
        <strain evidence="1 2">373-A1</strain>
    </source>
</reference>
<dbReference type="Proteomes" id="UP000092714">
    <property type="component" value="Unassembled WGS sequence"/>
</dbReference>
<name>A0A174TET4_9CLOT</name>
<sequence length="133" mass="15344">MSISLIIISIAVSTAIEAYNYTRNLIIKSREINQVYNAFSTIDYFSSKEDVFKVDKSEDTVEIYENIGIENYKIKRVLKRGNNLSIVHYNETNVQEVSNNPIIESIEDFKVYKKGNLVYAEITKGGERYIKCI</sequence>
<comment type="caution">
    <text evidence="1">The sequence shown here is derived from an EMBL/GenBank/DDBJ whole genome shotgun (WGS) entry which is preliminary data.</text>
</comment>
<proteinExistence type="predicted"/>
<evidence type="ECO:0000313" key="1">
    <source>
        <dbReference type="EMBL" id="OBY11991.1"/>
    </source>
</evidence>
<accession>A0A174TET4</accession>
<protein>
    <submittedName>
        <fullName evidence="1">Uncharacterized protein</fullName>
    </submittedName>
</protein>
<gene>
    <name evidence="1" type="ORF">CP373A1_03445</name>
</gene>
<dbReference type="AlphaFoldDB" id="A0A174TET4"/>
<organism evidence="1 2">
    <name type="scientific">Clostridium paraputrificum</name>
    <dbReference type="NCBI Taxonomy" id="29363"/>
    <lineage>
        <taxon>Bacteria</taxon>
        <taxon>Bacillati</taxon>
        <taxon>Bacillota</taxon>
        <taxon>Clostridia</taxon>
        <taxon>Eubacteriales</taxon>
        <taxon>Clostridiaceae</taxon>
        <taxon>Clostridium</taxon>
    </lineage>
</organism>